<feature type="region of interest" description="Disordered" evidence="1">
    <location>
        <begin position="308"/>
        <end position="333"/>
    </location>
</feature>
<keyword evidence="3" id="KW-1185">Reference proteome</keyword>
<dbReference type="Proteomes" id="UP000221165">
    <property type="component" value="Unassembled WGS sequence"/>
</dbReference>
<dbReference type="RefSeq" id="XP_067925840.1">
    <property type="nucleotide sequence ID" value="XM_068062185.1"/>
</dbReference>
<dbReference type="EMBL" id="MIGC01000818">
    <property type="protein sequence ID" value="PHJ24167.1"/>
    <property type="molecule type" value="Genomic_DNA"/>
</dbReference>
<sequence>MCGCTSYRMAARVNSLASQAPVRGEDILGRSEFSRLFSEQSELLASAAPSLGPCPLLLCYPVSACECLAVPELTPKSSPSLSGASCRGVTPAKGDFAKLQLRKYTREACSLARAVREAFSGPLNTAEFSACFKSSAEAALRNMRRCDFCGVEQQPYQAKHCPFKGRDAAKKKGRTDTEVPGDPLQSAAVCVVPRVDPETRAVILTSPKVACSTCIQVLHLPHLLALSVQSVAAPTPETCTLFSRLLEHFCVVNRFSMSEGGGRLQDSLSLAFSIFLQMKQERWHIQRLSHPSLDAFFHPVTTSALPCPSENDTVVRESSQDPGTSAPGRACHPRRCTVREAKDKIEGWLPEDPVRKRRKQRGS</sequence>
<evidence type="ECO:0000313" key="2">
    <source>
        <dbReference type="EMBL" id="PHJ24167.1"/>
    </source>
</evidence>
<dbReference type="GeneID" id="94425396"/>
<comment type="caution">
    <text evidence="2">The sequence shown here is derived from an EMBL/GenBank/DDBJ whole genome shotgun (WGS) entry which is preliminary data.</text>
</comment>
<protein>
    <submittedName>
        <fullName evidence="2">Uncharacterized protein</fullName>
    </submittedName>
</protein>
<evidence type="ECO:0000313" key="3">
    <source>
        <dbReference type="Proteomes" id="UP000221165"/>
    </source>
</evidence>
<evidence type="ECO:0000256" key="1">
    <source>
        <dbReference type="SAM" id="MobiDB-lite"/>
    </source>
</evidence>
<dbReference type="AlphaFoldDB" id="A0A2C6L6G4"/>
<gene>
    <name evidence="2" type="ORF">CSUI_001982</name>
</gene>
<accession>A0A2C6L6G4</accession>
<dbReference type="VEuPathDB" id="ToxoDB:CSUI_001982"/>
<reference evidence="2 3" key="1">
    <citation type="journal article" date="2017" name="Int. J. Parasitol.">
        <title>The genome of the protozoan parasite Cystoisospora suis and a reverse vaccinology approach to identify vaccine candidates.</title>
        <authorList>
            <person name="Palmieri N."/>
            <person name="Shrestha A."/>
            <person name="Ruttkowski B."/>
            <person name="Beck T."/>
            <person name="Vogl C."/>
            <person name="Tomley F."/>
            <person name="Blake D.P."/>
            <person name="Joachim A."/>
        </authorList>
    </citation>
    <scope>NUCLEOTIDE SEQUENCE [LARGE SCALE GENOMIC DNA]</scope>
    <source>
        <strain evidence="2 3">Wien I</strain>
    </source>
</reference>
<proteinExistence type="predicted"/>
<dbReference type="OrthoDB" id="332105at2759"/>
<organism evidence="2 3">
    <name type="scientific">Cystoisospora suis</name>
    <dbReference type="NCBI Taxonomy" id="483139"/>
    <lineage>
        <taxon>Eukaryota</taxon>
        <taxon>Sar</taxon>
        <taxon>Alveolata</taxon>
        <taxon>Apicomplexa</taxon>
        <taxon>Conoidasida</taxon>
        <taxon>Coccidia</taxon>
        <taxon>Eucoccidiorida</taxon>
        <taxon>Eimeriorina</taxon>
        <taxon>Sarcocystidae</taxon>
        <taxon>Cystoisospora</taxon>
    </lineage>
</organism>
<name>A0A2C6L6G4_9APIC</name>